<dbReference type="Gene3D" id="1.20.1050.130">
    <property type="match status" value="1"/>
</dbReference>
<dbReference type="InterPro" id="IPR036282">
    <property type="entry name" value="Glutathione-S-Trfase_C_sf"/>
</dbReference>
<dbReference type="EMBL" id="PDND01000069">
    <property type="protein sequence ID" value="PGH33225.1"/>
    <property type="molecule type" value="Genomic_DNA"/>
</dbReference>
<dbReference type="Proteomes" id="UP000226031">
    <property type="component" value="Unassembled WGS sequence"/>
</dbReference>
<dbReference type="PANTHER" id="PTHR11586">
    <property type="entry name" value="TRNA-AMINOACYLATION COFACTOR ARC1 FAMILY MEMBER"/>
    <property type="match status" value="1"/>
</dbReference>
<dbReference type="Pfam" id="PF01588">
    <property type="entry name" value="tRNA_bind"/>
    <property type="match status" value="1"/>
</dbReference>
<evidence type="ECO:0000259" key="5">
    <source>
        <dbReference type="PROSITE" id="PS50886"/>
    </source>
</evidence>
<dbReference type="InterPro" id="IPR051270">
    <property type="entry name" value="Tyrosine-tRNA_ligase_regulator"/>
</dbReference>
<dbReference type="PROSITE" id="PS50886">
    <property type="entry name" value="TRBD"/>
    <property type="match status" value="1"/>
</dbReference>
<name>A0A2B7ZHX2_9EURO</name>
<accession>A0A2B7ZHX2</accession>
<dbReference type="Gene3D" id="2.40.50.140">
    <property type="entry name" value="Nucleic acid-binding proteins"/>
    <property type="match status" value="1"/>
</dbReference>
<reference evidence="6 7" key="1">
    <citation type="submission" date="2017-10" db="EMBL/GenBank/DDBJ databases">
        <title>Comparative genomics in systemic dimorphic fungi from Ajellomycetaceae.</title>
        <authorList>
            <person name="Munoz J.F."/>
            <person name="Mcewen J.G."/>
            <person name="Clay O.K."/>
            <person name="Cuomo C.A."/>
        </authorList>
    </citation>
    <scope>NUCLEOTIDE SEQUENCE [LARGE SCALE GENOMIC DNA]</scope>
    <source>
        <strain evidence="6 7">UAMH4076</strain>
    </source>
</reference>
<sequence>MATASAPMTSLLSLLYRSFPRAVPSTSIDLDLQKVSPKIFPSYAYSDAEQAEMDQWLVNIASATEILAKADSAALSEFMTKLNKHLATRTTLLGAKPSVADIAVYAVLGPVAEKWSADERTGENGYHHVVRYIDFVQNAPLFGLKIPTEEKIAIDVNDVKVAPKAVEPLKEEKEKKKKEKKATGQGGGGNAAAAGAEKNLVVGRGKNNDNNNNSQSENGKGKDTAEPLATGGVEPPREKKEKKQKQPKQQKQPAAPAAPLSPSLIDLRVGHILRAVNHPNADSLYVSTINCGDAPGAENTSVDEETGLTVRTVCSGLNGLIPLEEMQNRKIVAVCNLKPVTMRGIKSAAMVLAASPKSDDAHAGPVELVSPPADAQAGERVFFEGWSAGEPEKVLNPKKKIWETFQPGFTTTESLEVAFDSTQVPQLAEKEGEASSAPAAAAIGKLVTKSGGLCAHAAVLLSHTQLATIGGGLAGGSTTDALLPYDIPSDTWSFRSPLPMALNHPNANAASINGKSTSWAACSVRRSKDAVPLLTAGSMTRIGTNGRWRNLCRRRRRGAALLSA</sequence>
<keyword evidence="1 3" id="KW-0820">tRNA-binding</keyword>
<dbReference type="SUPFAM" id="SSF47616">
    <property type="entry name" value="GST C-terminal domain-like"/>
    <property type="match status" value="1"/>
</dbReference>
<keyword evidence="2 3" id="KW-0694">RNA-binding</keyword>
<dbReference type="SUPFAM" id="SSF50249">
    <property type="entry name" value="Nucleic acid-binding proteins"/>
    <property type="match status" value="1"/>
</dbReference>
<dbReference type="InterPro" id="IPR012340">
    <property type="entry name" value="NA-bd_OB-fold"/>
</dbReference>
<dbReference type="CDD" id="cd02799">
    <property type="entry name" value="tRNA_bind_EMAP-II_like"/>
    <property type="match status" value="1"/>
</dbReference>
<evidence type="ECO:0000256" key="1">
    <source>
        <dbReference type="ARBA" id="ARBA00022555"/>
    </source>
</evidence>
<feature type="compositionally biased region" description="Low complexity" evidence="4">
    <location>
        <begin position="249"/>
        <end position="258"/>
    </location>
</feature>
<comment type="caution">
    <text evidence="6">The sequence shown here is derived from an EMBL/GenBank/DDBJ whole genome shotgun (WGS) entry which is preliminary data.</text>
</comment>
<evidence type="ECO:0000256" key="3">
    <source>
        <dbReference type="PROSITE-ProRule" id="PRU00209"/>
    </source>
</evidence>
<proteinExistence type="predicted"/>
<dbReference type="STRING" id="73230.A0A2B7ZHX2"/>
<dbReference type="Pfam" id="PF21972">
    <property type="entry name" value="Arc1p_N_like"/>
    <property type="match status" value="1"/>
</dbReference>
<evidence type="ECO:0000256" key="2">
    <source>
        <dbReference type="ARBA" id="ARBA00022884"/>
    </source>
</evidence>
<feature type="domain" description="TRNA-binding" evidence="5">
    <location>
        <begin position="261"/>
        <end position="382"/>
    </location>
</feature>
<dbReference type="AlphaFoldDB" id="A0A2B7ZHX2"/>
<evidence type="ECO:0000256" key="4">
    <source>
        <dbReference type="SAM" id="MobiDB-lite"/>
    </source>
</evidence>
<protein>
    <submittedName>
        <fullName evidence="6">Aminoacyl tRNA synthase complex-interacting multifunctional protein 1</fullName>
    </submittedName>
</protein>
<dbReference type="VEuPathDB" id="FungiDB:EMCG_00756"/>
<dbReference type="CDD" id="cd10304">
    <property type="entry name" value="GST_C_Arc1p_N_like"/>
    <property type="match status" value="1"/>
</dbReference>
<evidence type="ECO:0000313" key="7">
    <source>
        <dbReference type="Proteomes" id="UP000226031"/>
    </source>
</evidence>
<gene>
    <name evidence="6" type="ORF">GX50_03987</name>
</gene>
<dbReference type="GO" id="GO:0017102">
    <property type="term" value="C:methionyl glutamyl tRNA synthetase complex"/>
    <property type="evidence" value="ECO:0007669"/>
    <property type="project" value="TreeGrafter"/>
</dbReference>
<dbReference type="InterPro" id="IPR002547">
    <property type="entry name" value="tRNA-bd_dom"/>
</dbReference>
<keyword evidence="7" id="KW-1185">Reference proteome</keyword>
<dbReference type="GO" id="GO:0000049">
    <property type="term" value="F:tRNA binding"/>
    <property type="evidence" value="ECO:0007669"/>
    <property type="project" value="UniProtKB-UniRule"/>
</dbReference>
<dbReference type="FunFam" id="2.40.50.140:FF:000199">
    <property type="entry name" value="tRNA-aminoacylation cofactor ARC1"/>
    <property type="match status" value="1"/>
</dbReference>
<dbReference type="PANTHER" id="PTHR11586:SF33">
    <property type="entry name" value="AMINOACYL TRNA SYNTHASE COMPLEX-INTERACTING MULTIFUNCTIONAL PROTEIN 1"/>
    <property type="match status" value="1"/>
</dbReference>
<feature type="region of interest" description="Disordered" evidence="4">
    <location>
        <begin position="170"/>
        <end position="262"/>
    </location>
</feature>
<evidence type="ECO:0000313" key="6">
    <source>
        <dbReference type="EMBL" id="PGH33225.1"/>
    </source>
</evidence>
<organism evidence="6 7">
    <name type="scientific">[Emmonsia] crescens</name>
    <dbReference type="NCBI Taxonomy" id="73230"/>
    <lineage>
        <taxon>Eukaryota</taxon>
        <taxon>Fungi</taxon>
        <taxon>Dikarya</taxon>
        <taxon>Ascomycota</taxon>
        <taxon>Pezizomycotina</taxon>
        <taxon>Eurotiomycetes</taxon>
        <taxon>Eurotiomycetidae</taxon>
        <taxon>Onygenales</taxon>
        <taxon>Ajellomycetaceae</taxon>
        <taxon>Emergomyces</taxon>
    </lineage>
</organism>
<dbReference type="InterPro" id="IPR053836">
    <property type="entry name" value="Arc1-like_N"/>
</dbReference>